<organism evidence="2 3">
    <name type="scientific">Xenorhabdus cabanillasii JM26</name>
    <dbReference type="NCBI Taxonomy" id="1427517"/>
    <lineage>
        <taxon>Bacteria</taxon>
        <taxon>Pseudomonadati</taxon>
        <taxon>Pseudomonadota</taxon>
        <taxon>Gammaproteobacteria</taxon>
        <taxon>Enterobacterales</taxon>
        <taxon>Morganellaceae</taxon>
        <taxon>Xenorhabdus</taxon>
    </lineage>
</organism>
<sequence length="95" mass="10624">MNNSLDSEVNRTLRNSRQKKQRLEVLGTTIEASNHNVKETYAMAGIQHTQTRPKFTCLIASGIQRLVDIHFLCLISVLAGISSLSSVSRQEVRRG</sequence>
<gene>
    <name evidence="2" type="ORF">XCR1_1450003</name>
</gene>
<keyword evidence="1" id="KW-0472">Membrane</keyword>
<accession>W1IR68</accession>
<evidence type="ECO:0000313" key="2">
    <source>
        <dbReference type="EMBL" id="CDL80338.1"/>
    </source>
</evidence>
<keyword evidence="1" id="KW-1133">Transmembrane helix</keyword>
<reference evidence="2 3" key="1">
    <citation type="submission" date="2013-11" db="EMBL/GenBank/DDBJ databases">
        <title>Draft genome sequence and annotation of the entomopathogenic bacterium, Xenorhabdus cabanillasi strain JM26.</title>
        <authorList>
            <person name="Gualtieri M."/>
            <person name="Ogier J.C."/>
            <person name="Pages S."/>
            <person name="Givaudan A."/>
            <person name="Gaudriault S."/>
        </authorList>
    </citation>
    <scope>NUCLEOTIDE SEQUENCE [LARGE SCALE GENOMIC DNA]</scope>
    <source>
        <strain evidence="2 3">JM26</strain>
    </source>
</reference>
<name>W1IR68_9GAMM</name>
<proteinExistence type="predicted"/>
<evidence type="ECO:0000313" key="3">
    <source>
        <dbReference type="Proteomes" id="UP000019197"/>
    </source>
</evidence>
<dbReference type="EMBL" id="CBXE010000052">
    <property type="protein sequence ID" value="CDL80338.1"/>
    <property type="molecule type" value="Genomic_DNA"/>
</dbReference>
<dbReference type="AlphaFoldDB" id="W1IR68"/>
<keyword evidence="1" id="KW-0812">Transmembrane</keyword>
<evidence type="ECO:0000256" key="1">
    <source>
        <dbReference type="SAM" id="Phobius"/>
    </source>
</evidence>
<protein>
    <submittedName>
        <fullName evidence="2">Uncharacterized protein</fullName>
    </submittedName>
</protein>
<dbReference type="Proteomes" id="UP000019197">
    <property type="component" value="Unassembled WGS sequence"/>
</dbReference>
<feature type="transmembrane region" description="Helical" evidence="1">
    <location>
        <begin position="69"/>
        <end position="87"/>
    </location>
</feature>
<comment type="caution">
    <text evidence="2">The sequence shown here is derived from an EMBL/GenBank/DDBJ whole genome shotgun (WGS) entry which is preliminary data.</text>
</comment>